<dbReference type="InterPro" id="IPR036789">
    <property type="entry name" value="Ribosomal_uL6-like_a/b-dom_sf"/>
</dbReference>
<evidence type="ECO:0000256" key="4">
    <source>
        <dbReference type="RuleBase" id="RU003869"/>
    </source>
</evidence>
<dbReference type="GO" id="GO:0019843">
    <property type="term" value="F:rRNA binding"/>
    <property type="evidence" value="ECO:0007669"/>
    <property type="project" value="InterPro"/>
</dbReference>
<evidence type="ECO:0000256" key="2">
    <source>
        <dbReference type="ARBA" id="ARBA00022980"/>
    </source>
</evidence>
<dbReference type="AlphaFoldDB" id="A0A4Y5T8W9"/>
<evidence type="ECO:0000256" key="1">
    <source>
        <dbReference type="ARBA" id="ARBA00009356"/>
    </source>
</evidence>
<evidence type="ECO:0000256" key="3">
    <source>
        <dbReference type="ARBA" id="ARBA00023274"/>
    </source>
</evidence>
<dbReference type="PANTHER" id="PTHR11655">
    <property type="entry name" value="60S/50S RIBOSOMAL PROTEIN L6/L9"/>
    <property type="match status" value="1"/>
</dbReference>
<dbReference type="GeneID" id="40880679"/>
<name>A0A4Y5T8W9_9PHAE</name>
<protein>
    <submittedName>
        <fullName evidence="6">Ribosomal protein L6</fullName>
    </submittedName>
</protein>
<dbReference type="EMBL" id="MG940856">
    <property type="protein sequence ID" value="QDB64112.1"/>
    <property type="molecule type" value="Genomic_DNA"/>
</dbReference>
<dbReference type="RefSeq" id="YP_009672627.1">
    <property type="nucleotide sequence ID" value="NC_043845.1"/>
</dbReference>
<dbReference type="InterPro" id="IPR019906">
    <property type="entry name" value="Ribosomal_uL6_bac-type"/>
</dbReference>
<dbReference type="SUPFAM" id="SSF56053">
    <property type="entry name" value="Ribosomal protein L6"/>
    <property type="match status" value="1"/>
</dbReference>
<dbReference type="GO" id="GO:0003735">
    <property type="term" value="F:structural constituent of ribosome"/>
    <property type="evidence" value="ECO:0007669"/>
    <property type="project" value="InterPro"/>
</dbReference>
<dbReference type="InterPro" id="IPR000702">
    <property type="entry name" value="Ribosomal_uL6-like"/>
</dbReference>
<organism evidence="6">
    <name type="scientific">Dictyopteris divaricata</name>
    <dbReference type="NCBI Taxonomy" id="156996"/>
    <lineage>
        <taxon>Eukaryota</taxon>
        <taxon>Sar</taxon>
        <taxon>Stramenopiles</taxon>
        <taxon>Ochrophyta</taxon>
        <taxon>PX clade</taxon>
        <taxon>Phaeophyceae</taxon>
        <taxon>Dictyotales</taxon>
        <taxon>Dictyotaceae</taxon>
        <taxon>Dictyopteris</taxon>
    </lineage>
</organism>
<evidence type="ECO:0000259" key="5">
    <source>
        <dbReference type="Pfam" id="PF00347"/>
    </source>
</evidence>
<dbReference type="InterPro" id="IPR020040">
    <property type="entry name" value="Ribosomal_uL6_a/b-dom"/>
</dbReference>
<feature type="domain" description="Large ribosomal subunit protein uL6 alpha-beta" evidence="5">
    <location>
        <begin position="77"/>
        <end position="150"/>
    </location>
</feature>
<reference evidence="6" key="1">
    <citation type="journal article" date="2019" name="J. Mol. Evol.">
        <title>Understanding the Evolution of Mitochondrial Genomes in Phaeophyceae Inferred from Mitogenomes of Ishige okamurae (Ishigeales) and Dictyopteris divaricata (Dictyotales).</title>
        <authorList>
            <person name="Liu F."/>
            <person name="Zhang Y."/>
            <person name="Bi Y."/>
            <person name="Chen W."/>
            <person name="Moejes F.W."/>
        </authorList>
    </citation>
    <scope>NUCLEOTIDE SEQUENCE</scope>
</reference>
<gene>
    <name evidence="6" type="primary">rpl6</name>
    <name evidence="6" type="ORF">DicdiMp03</name>
</gene>
<keyword evidence="2 4" id="KW-0689">Ribosomal protein</keyword>
<dbReference type="GO" id="GO:0002181">
    <property type="term" value="P:cytoplasmic translation"/>
    <property type="evidence" value="ECO:0007669"/>
    <property type="project" value="TreeGrafter"/>
</dbReference>
<keyword evidence="3 4" id="KW-0687">Ribonucleoprotein</keyword>
<dbReference type="Gene3D" id="3.90.930.12">
    <property type="entry name" value="Ribosomal protein L6, alpha-beta domain"/>
    <property type="match status" value="1"/>
</dbReference>
<dbReference type="PRINTS" id="PR00059">
    <property type="entry name" value="RIBOSOMALL6"/>
</dbReference>
<dbReference type="Pfam" id="PF00347">
    <property type="entry name" value="Ribosomal_L6"/>
    <property type="match status" value="1"/>
</dbReference>
<dbReference type="PIRSF" id="PIRSF002162">
    <property type="entry name" value="Ribosomal_L6"/>
    <property type="match status" value="1"/>
</dbReference>
<dbReference type="GO" id="GO:1990904">
    <property type="term" value="C:ribonucleoprotein complex"/>
    <property type="evidence" value="ECO:0007669"/>
    <property type="project" value="UniProtKB-KW"/>
</dbReference>
<accession>A0A4Y5T8W9</accession>
<proteinExistence type="inferred from homology"/>
<keyword evidence="6" id="KW-0496">Mitochondrion</keyword>
<evidence type="ECO:0000313" key="6">
    <source>
        <dbReference type="EMBL" id="QDB64112.1"/>
    </source>
</evidence>
<sequence length="163" mass="17885">MSVLSFCLPPSVTCSAQGPQICMVGPEGCVSLDIPTPFVQKSRIVRFSKPLTMSNKVLFKQAIIGVSLSYVLELSLVGVGYRVEKVANKLYFKLGYSHLVAVRIPEDVVAGCSKNIITLRSAHLLLLKTVSSKIRKLRYPNPYKGTGVLYKGEIIILKEGKKT</sequence>
<dbReference type="GO" id="GO:0005840">
    <property type="term" value="C:ribosome"/>
    <property type="evidence" value="ECO:0007669"/>
    <property type="project" value="UniProtKB-KW"/>
</dbReference>
<comment type="similarity">
    <text evidence="1 4">Belongs to the universal ribosomal protein uL6 family.</text>
</comment>
<geneLocation type="mitochondrion" evidence="6"/>
<dbReference type="PANTHER" id="PTHR11655:SF14">
    <property type="entry name" value="LARGE RIBOSOMAL SUBUNIT PROTEIN UL6M"/>
    <property type="match status" value="1"/>
</dbReference>